<evidence type="ECO:0000313" key="2">
    <source>
        <dbReference type="EMBL" id="GBP21116.1"/>
    </source>
</evidence>
<dbReference type="AlphaFoldDB" id="A0A4C1U5J0"/>
<keyword evidence="3" id="KW-1185">Reference proteome</keyword>
<comment type="caution">
    <text evidence="2">The sequence shown here is derived from an EMBL/GenBank/DDBJ whole genome shotgun (WGS) entry which is preliminary data.</text>
</comment>
<reference evidence="2 3" key="1">
    <citation type="journal article" date="2019" name="Commun. Biol.">
        <title>The bagworm genome reveals a unique fibroin gene that provides high tensile strength.</title>
        <authorList>
            <person name="Kono N."/>
            <person name="Nakamura H."/>
            <person name="Ohtoshi R."/>
            <person name="Tomita M."/>
            <person name="Numata K."/>
            <person name="Arakawa K."/>
        </authorList>
    </citation>
    <scope>NUCLEOTIDE SEQUENCE [LARGE SCALE GENOMIC DNA]</scope>
</reference>
<dbReference type="EMBL" id="BGZK01000125">
    <property type="protein sequence ID" value="GBP21116.1"/>
    <property type="molecule type" value="Genomic_DNA"/>
</dbReference>
<proteinExistence type="predicted"/>
<sequence>MAGSASVSSFNTLGILVDGCMLLKSSREPAMLDGPVASTKSNHVRQPSTRSRAKPPMPDRDELESRFIRVLPGHIAHAIETGGQERFSSSDCELDVAMGDGLHELDRQLDKDRQTPWRAYLLGSFCLLSADADPATVAYSLVSALWVLFEPFVPVCDLDDGDDSVHGRADSASHTRKLTCSILLLRIAQNSRIDVALFCSSSTNSWPDLRAPVGSRLKADTWTDNLLHTDQRSLLIDVESRNSV</sequence>
<protein>
    <submittedName>
        <fullName evidence="2">Uncharacterized protein</fullName>
    </submittedName>
</protein>
<feature type="region of interest" description="Disordered" evidence="1">
    <location>
        <begin position="32"/>
        <end position="60"/>
    </location>
</feature>
<evidence type="ECO:0000256" key="1">
    <source>
        <dbReference type="SAM" id="MobiDB-lite"/>
    </source>
</evidence>
<evidence type="ECO:0000313" key="3">
    <source>
        <dbReference type="Proteomes" id="UP000299102"/>
    </source>
</evidence>
<accession>A0A4C1U5J0</accession>
<gene>
    <name evidence="2" type="ORF">EVAR_11147_1</name>
</gene>
<organism evidence="2 3">
    <name type="scientific">Eumeta variegata</name>
    <name type="common">Bagworm moth</name>
    <name type="synonym">Eumeta japonica</name>
    <dbReference type="NCBI Taxonomy" id="151549"/>
    <lineage>
        <taxon>Eukaryota</taxon>
        <taxon>Metazoa</taxon>
        <taxon>Ecdysozoa</taxon>
        <taxon>Arthropoda</taxon>
        <taxon>Hexapoda</taxon>
        <taxon>Insecta</taxon>
        <taxon>Pterygota</taxon>
        <taxon>Neoptera</taxon>
        <taxon>Endopterygota</taxon>
        <taxon>Lepidoptera</taxon>
        <taxon>Glossata</taxon>
        <taxon>Ditrysia</taxon>
        <taxon>Tineoidea</taxon>
        <taxon>Psychidae</taxon>
        <taxon>Oiketicinae</taxon>
        <taxon>Eumeta</taxon>
    </lineage>
</organism>
<name>A0A4C1U5J0_EUMVA</name>
<dbReference type="OrthoDB" id="1668162at2759"/>
<dbReference type="Proteomes" id="UP000299102">
    <property type="component" value="Unassembled WGS sequence"/>
</dbReference>
<feature type="compositionally biased region" description="Polar residues" evidence="1">
    <location>
        <begin position="38"/>
        <end position="50"/>
    </location>
</feature>